<sequence>MDMRVIESSWQYTATDLGQLTPEHQEKILEALEASATLRSSTARDEHGQAMRTITLVEYTSPLGIPRRAVVHHAMEGSEIVDFDDDAEAEAHYETEVRAIATAAGEPAWDECDVAGLALIPYTWTRFTRSPEGEWQLAERGCGRLGEEIDDRWARVNTVAEAADVLLDVAADRQGRDNVDAALCAAIGSPAPEAADAVRIEVTGDDGHGEHTTVVQRKVPLHTPTDQEIADFRQMMQRIDDAQRREAEEEFYAYSD</sequence>
<dbReference type="EMBL" id="BOOI01000046">
    <property type="protein sequence ID" value="GIH86367.1"/>
    <property type="molecule type" value="Genomic_DNA"/>
</dbReference>
<accession>A0A8J3S5M9</accession>
<evidence type="ECO:0000313" key="2">
    <source>
        <dbReference type="Proteomes" id="UP000655044"/>
    </source>
</evidence>
<comment type="caution">
    <text evidence="1">The sequence shown here is derived from an EMBL/GenBank/DDBJ whole genome shotgun (WGS) entry which is preliminary data.</text>
</comment>
<name>A0A8J3S5M9_PLARO</name>
<protein>
    <submittedName>
        <fullName evidence="1">Uncharacterized protein</fullName>
    </submittedName>
</protein>
<gene>
    <name evidence="1" type="ORF">Pro02_47750</name>
</gene>
<evidence type="ECO:0000313" key="1">
    <source>
        <dbReference type="EMBL" id="GIH86367.1"/>
    </source>
</evidence>
<organism evidence="1 2">
    <name type="scientific">Planobispora rosea</name>
    <dbReference type="NCBI Taxonomy" id="35762"/>
    <lineage>
        <taxon>Bacteria</taxon>
        <taxon>Bacillati</taxon>
        <taxon>Actinomycetota</taxon>
        <taxon>Actinomycetes</taxon>
        <taxon>Streptosporangiales</taxon>
        <taxon>Streptosporangiaceae</taxon>
        <taxon>Planobispora</taxon>
    </lineage>
</organism>
<keyword evidence="2" id="KW-1185">Reference proteome</keyword>
<proteinExistence type="predicted"/>
<dbReference type="Proteomes" id="UP000655044">
    <property type="component" value="Unassembled WGS sequence"/>
</dbReference>
<dbReference type="AlphaFoldDB" id="A0A8J3S5M9"/>
<reference evidence="1" key="1">
    <citation type="submission" date="2021-01" db="EMBL/GenBank/DDBJ databases">
        <title>Whole genome shotgun sequence of Planobispora rosea NBRC 15558.</title>
        <authorList>
            <person name="Komaki H."/>
            <person name="Tamura T."/>
        </authorList>
    </citation>
    <scope>NUCLEOTIDE SEQUENCE</scope>
    <source>
        <strain evidence="1">NBRC 15558</strain>
    </source>
</reference>